<dbReference type="RefSeq" id="WP_023788088.1">
    <property type="nucleotide sequence ID" value="NC_022997.1"/>
</dbReference>
<dbReference type="PATRIC" id="fig|1029756.8.peg.2880"/>
<dbReference type="Proteomes" id="UP000018542">
    <property type="component" value="Chromosome"/>
</dbReference>
<dbReference type="KEGG" id="hni:W911_13840"/>
<reference evidence="1 2" key="1">
    <citation type="journal article" date="2014" name="Genome Announc.">
        <title>Complete Genome Sequence of Hyphomicrobium nitrativorans Strain NL23, a Denitrifying Bacterium Isolated from Biofilm of a Methanol-Fed Denitrification System Treating Seawater at the Montreal Biodome.</title>
        <authorList>
            <person name="Martineau C."/>
            <person name="Villeneuve C."/>
            <person name="Mauffrey F."/>
            <person name="Villemur R."/>
        </authorList>
    </citation>
    <scope>NUCLEOTIDE SEQUENCE [LARGE SCALE GENOMIC DNA]</scope>
    <source>
        <strain evidence="1">NL23</strain>
    </source>
</reference>
<accession>V5SIJ6</accession>
<gene>
    <name evidence="1" type="ORF">W911_13840</name>
</gene>
<evidence type="ECO:0000313" key="1">
    <source>
        <dbReference type="EMBL" id="AHB50302.1"/>
    </source>
</evidence>
<keyword evidence="2" id="KW-1185">Reference proteome</keyword>
<dbReference type="EMBL" id="CP006912">
    <property type="protein sequence ID" value="AHB50302.1"/>
    <property type="molecule type" value="Genomic_DNA"/>
</dbReference>
<evidence type="ECO:0000313" key="2">
    <source>
        <dbReference type="Proteomes" id="UP000018542"/>
    </source>
</evidence>
<proteinExistence type="predicted"/>
<dbReference type="AlphaFoldDB" id="V5SIJ6"/>
<name>V5SIJ6_9HYPH</name>
<organism evidence="1 2">
    <name type="scientific">Hyphomicrobium nitrativorans NL23</name>
    <dbReference type="NCBI Taxonomy" id="1029756"/>
    <lineage>
        <taxon>Bacteria</taxon>
        <taxon>Pseudomonadati</taxon>
        <taxon>Pseudomonadota</taxon>
        <taxon>Alphaproteobacteria</taxon>
        <taxon>Hyphomicrobiales</taxon>
        <taxon>Hyphomicrobiaceae</taxon>
        <taxon>Hyphomicrobium</taxon>
    </lineage>
</organism>
<sequence>MHTYRVFDLCPSGSVTAPGRDFQAESDAASVARVALSMGDLDQSIWQGSRFVAELDHKTKAPK</sequence>
<dbReference type="HOGENOM" id="CLU_2879815_0_0_5"/>
<protein>
    <submittedName>
        <fullName evidence="1">Uncharacterized protein</fullName>
    </submittedName>
</protein>